<feature type="domain" description="Reverse transcriptase" evidence="1">
    <location>
        <begin position="1"/>
        <end position="55"/>
    </location>
</feature>
<protein>
    <submittedName>
        <fullName evidence="3">Uncharacterized protein LOC109720340</fullName>
    </submittedName>
</protein>
<accession>A0A6P5GCC9</accession>
<reference evidence="3" key="2">
    <citation type="submission" date="2025-08" db="UniProtKB">
        <authorList>
            <consortium name="RefSeq"/>
        </authorList>
    </citation>
    <scope>IDENTIFICATION</scope>
    <source>
        <tissue evidence="3">Leaf</tissue>
    </source>
</reference>
<evidence type="ECO:0000259" key="1">
    <source>
        <dbReference type="PROSITE" id="PS50878"/>
    </source>
</evidence>
<evidence type="ECO:0000313" key="2">
    <source>
        <dbReference type="Proteomes" id="UP000515123"/>
    </source>
</evidence>
<dbReference type="Gene3D" id="3.30.70.270">
    <property type="match status" value="2"/>
</dbReference>
<gene>
    <name evidence="3" type="primary">LOC109720340</name>
</gene>
<sequence>MVVFIDDILIYSRNDAEHEEHLRIVLKLLLETKLYAKLKKCKFWLQEDAFLSYVISPAGVIVDLKKVDANRDLSRSTTITEVKSFLGLAGYYRRFIEGFVKLSTPLT</sequence>
<proteinExistence type="predicted"/>
<dbReference type="PANTHER" id="PTHR37984:SF5">
    <property type="entry name" value="PROTEIN NYNRIN-LIKE"/>
    <property type="match status" value="1"/>
</dbReference>
<dbReference type="AlphaFoldDB" id="A0A6P5GCC9"/>
<keyword evidence="2" id="KW-1185">Reference proteome</keyword>
<dbReference type="OrthoDB" id="1937997at2759"/>
<dbReference type="PANTHER" id="PTHR37984">
    <property type="entry name" value="PROTEIN CBG26694"/>
    <property type="match status" value="1"/>
</dbReference>
<dbReference type="InterPro" id="IPR043128">
    <property type="entry name" value="Rev_trsase/Diguanyl_cyclase"/>
</dbReference>
<organism evidence="2 3">
    <name type="scientific">Ananas comosus</name>
    <name type="common">Pineapple</name>
    <name type="synonym">Ananas ananas</name>
    <dbReference type="NCBI Taxonomy" id="4615"/>
    <lineage>
        <taxon>Eukaryota</taxon>
        <taxon>Viridiplantae</taxon>
        <taxon>Streptophyta</taxon>
        <taxon>Embryophyta</taxon>
        <taxon>Tracheophyta</taxon>
        <taxon>Spermatophyta</taxon>
        <taxon>Magnoliopsida</taxon>
        <taxon>Liliopsida</taxon>
        <taxon>Poales</taxon>
        <taxon>Bromeliaceae</taxon>
        <taxon>Bromelioideae</taxon>
        <taxon>Ananas</taxon>
    </lineage>
</organism>
<dbReference type="InterPro" id="IPR000477">
    <property type="entry name" value="RT_dom"/>
</dbReference>
<dbReference type="SUPFAM" id="SSF56672">
    <property type="entry name" value="DNA/RNA polymerases"/>
    <property type="match status" value="1"/>
</dbReference>
<dbReference type="RefSeq" id="XP_020102980.1">
    <property type="nucleotide sequence ID" value="XM_020247391.1"/>
</dbReference>
<dbReference type="GeneID" id="109720340"/>
<evidence type="ECO:0000313" key="3">
    <source>
        <dbReference type="RefSeq" id="XP_020102980.1"/>
    </source>
</evidence>
<dbReference type="Pfam" id="PF00078">
    <property type="entry name" value="RVT_1"/>
    <property type="match status" value="1"/>
</dbReference>
<name>A0A6P5GCC9_ANACO</name>
<dbReference type="InterPro" id="IPR043502">
    <property type="entry name" value="DNA/RNA_pol_sf"/>
</dbReference>
<reference evidence="2" key="1">
    <citation type="journal article" date="2015" name="Nat. Genet.">
        <title>The pineapple genome and the evolution of CAM photosynthesis.</title>
        <authorList>
            <person name="Ming R."/>
            <person name="VanBuren R."/>
            <person name="Wai C.M."/>
            <person name="Tang H."/>
            <person name="Schatz M.C."/>
            <person name="Bowers J.E."/>
            <person name="Lyons E."/>
            <person name="Wang M.L."/>
            <person name="Chen J."/>
            <person name="Biggers E."/>
            <person name="Zhang J."/>
            <person name="Huang L."/>
            <person name="Zhang L."/>
            <person name="Miao W."/>
            <person name="Zhang J."/>
            <person name="Ye Z."/>
            <person name="Miao C."/>
            <person name="Lin Z."/>
            <person name="Wang H."/>
            <person name="Zhou H."/>
            <person name="Yim W.C."/>
            <person name="Priest H.D."/>
            <person name="Zheng C."/>
            <person name="Woodhouse M."/>
            <person name="Edger P.P."/>
            <person name="Guyot R."/>
            <person name="Guo H.B."/>
            <person name="Guo H."/>
            <person name="Zheng G."/>
            <person name="Singh R."/>
            <person name="Sharma A."/>
            <person name="Min X."/>
            <person name="Zheng Y."/>
            <person name="Lee H."/>
            <person name="Gurtowski J."/>
            <person name="Sedlazeck F.J."/>
            <person name="Harkess A."/>
            <person name="McKain M.R."/>
            <person name="Liao Z."/>
            <person name="Fang J."/>
            <person name="Liu J."/>
            <person name="Zhang X."/>
            <person name="Zhang Q."/>
            <person name="Hu W."/>
            <person name="Qin Y."/>
            <person name="Wang K."/>
            <person name="Chen L.Y."/>
            <person name="Shirley N."/>
            <person name="Lin Y.R."/>
            <person name="Liu L.Y."/>
            <person name="Hernandez A.G."/>
            <person name="Wright C.L."/>
            <person name="Bulone V."/>
            <person name="Tuskan G.A."/>
            <person name="Heath K."/>
            <person name="Zee F."/>
            <person name="Moore P.H."/>
            <person name="Sunkar R."/>
            <person name="Leebens-Mack J.H."/>
            <person name="Mockler T."/>
            <person name="Bennetzen J.L."/>
            <person name="Freeling M."/>
            <person name="Sankoff D."/>
            <person name="Paterson A.H."/>
            <person name="Zhu X."/>
            <person name="Yang X."/>
            <person name="Smith J.A."/>
            <person name="Cushman J.C."/>
            <person name="Paull R.E."/>
            <person name="Yu Q."/>
        </authorList>
    </citation>
    <scope>NUCLEOTIDE SEQUENCE [LARGE SCALE GENOMIC DNA]</scope>
    <source>
        <strain evidence="2">cv. F153</strain>
    </source>
</reference>
<dbReference type="PROSITE" id="PS50878">
    <property type="entry name" value="RT_POL"/>
    <property type="match status" value="1"/>
</dbReference>
<dbReference type="Proteomes" id="UP000515123">
    <property type="component" value="Linkage group 14"/>
</dbReference>
<dbReference type="InterPro" id="IPR050951">
    <property type="entry name" value="Retrovirus_Pol_polyprotein"/>
</dbReference>